<proteinExistence type="predicted"/>
<gene>
    <name evidence="2" type="ORF">BELL_0321g00030</name>
</gene>
<evidence type="ECO:0000256" key="1">
    <source>
        <dbReference type="SAM" id="MobiDB-lite"/>
    </source>
</evidence>
<feature type="region of interest" description="Disordered" evidence="1">
    <location>
        <begin position="99"/>
        <end position="140"/>
    </location>
</feature>
<feature type="compositionally biased region" description="Polar residues" evidence="1">
    <location>
        <begin position="99"/>
        <end position="110"/>
    </location>
</feature>
<name>A0A4Z1JRN0_9HELO</name>
<dbReference type="AlphaFoldDB" id="A0A4Z1JRN0"/>
<feature type="compositionally biased region" description="Basic and acidic residues" evidence="1">
    <location>
        <begin position="18"/>
        <end position="27"/>
    </location>
</feature>
<organism evidence="2 3">
    <name type="scientific">Botrytis elliptica</name>
    <dbReference type="NCBI Taxonomy" id="278938"/>
    <lineage>
        <taxon>Eukaryota</taxon>
        <taxon>Fungi</taxon>
        <taxon>Dikarya</taxon>
        <taxon>Ascomycota</taxon>
        <taxon>Pezizomycotina</taxon>
        <taxon>Leotiomycetes</taxon>
        <taxon>Helotiales</taxon>
        <taxon>Sclerotiniaceae</taxon>
        <taxon>Botrytis</taxon>
    </lineage>
</organism>
<protein>
    <submittedName>
        <fullName evidence="2">Uncharacterized protein</fullName>
    </submittedName>
</protein>
<comment type="caution">
    <text evidence="2">The sequence shown here is derived from an EMBL/GenBank/DDBJ whole genome shotgun (WGS) entry which is preliminary data.</text>
</comment>
<evidence type="ECO:0000313" key="2">
    <source>
        <dbReference type="EMBL" id="TGO73912.1"/>
    </source>
</evidence>
<feature type="region of interest" description="Disordered" evidence="1">
    <location>
        <begin position="159"/>
        <end position="194"/>
    </location>
</feature>
<evidence type="ECO:0000313" key="3">
    <source>
        <dbReference type="Proteomes" id="UP000297229"/>
    </source>
</evidence>
<sequence>MLGFVLSPPPITNATDLEEPHWSKEEPPSYNSTGSYLTGPDKFHDLQLDDPKDANDDICNEAARVSTGWANASEVIISPPSQAYFADVVGSQISDTRAPFSESQWSQEQTPPVYKPYQNEQNKTEETNSPSNNEAPQSSTWWSTRWSTTWAQAFGETITTPNPIHIPSAKPRHNTSTSNLNRHTSLTGRNPHKGFHRTKTLLANQLMNRITYMNGSAHTSTTSFEELTQDRRNTYAQAAESFIDCAKNLILQSQGPNQRVDDWMIMGFIDEKYAVPEEGEKKPYLYGEWEYLWAIDEDEIAIKNAMLRKDPRAGKSGRVGWAWYRVPTVEDWKWWCGEWRKVPGAIWEWKPREEVWPWQRGFWAGVGLLEGKCEG</sequence>
<dbReference type="OrthoDB" id="3528935at2759"/>
<feature type="compositionally biased region" description="Polar residues" evidence="1">
    <location>
        <begin position="127"/>
        <end position="137"/>
    </location>
</feature>
<keyword evidence="3" id="KW-1185">Reference proteome</keyword>
<dbReference type="EMBL" id="PQXM01000319">
    <property type="protein sequence ID" value="TGO73912.1"/>
    <property type="molecule type" value="Genomic_DNA"/>
</dbReference>
<feature type="compositionally biased region" description="Polar residues" evidence="1">
    <location>
        <begin position="174"/>
        <end position="188"/>
    </location>
</feature>
<reference evidence="2 3" key="1">
    <citation type="submission" date="2017-12" db="EMBL/GenBank/DDBJ databases">
        <title>Comparative genomics of Botrytis spp.</title>
        <authorList>
            <person name="Valero-Jimenez C.A."/>
            <person name="Tapia P."/>
            <person name="Veloso J."/>
            <person name="Silva-Moreno E."/>
            <person name="Staats M."/>
            <person name="Valdes J.H."/>
            <person name="Van Kan J.A.L."/>
        </authorList>
    </citation>
    <scope>NUCLEOTIDE SEQUENCE [LARGE SCALE GENOMIC DNA]</scope>
    <source>
        <strain evidence="2 3">Be9601</strain>
    </source>
</reference>
<accession>A0A4Z1JRN0</accession>
<dbReference type="Proteomes" id="UP000297229">
    <property type="component" value="Unassembled WGS sequence"/>
</dbReference>
<feature type="region of interest" description="Disordered" evidence="1">
    <location>
        <begin position="1"/>
        <end position="44"/>
    </location>
</feature>